<feature type="compositionally biased region" description="Pro residues" evidence="1">
    <location>
        <begin position="25"/>
        <end position="35"/>
    </location>
</feature>
<reference evidence="3" key="1">
    <citation type="submission" date="2012-11" db="EMBL/GenBank/DDBJ databases">
        <title>Permanent draft genomes of Rhodopirellula europaea strain SH398 and 6C.</title>
        <authorList>
            <person name="Richter M."/>
            <person name="Richter-Heitmann T."/>
            <person name="Frank C."/>
            <person name="Harder J."/>
            <person name="Glockner F.O."/>
        </authorList>
    </citation>
    <scope>NUCLEOTIDE SEQUENCE</scope>
    <source>
        <strain evidence="3">6C</strain>
    </source>
</reference>
<dbReference type="Proteomes" id="UP000011529">
    <property type="component" value="Unassembled WGS sequence"/>
</dbReference>
<dbReference type="InterPro" id="IPR029063">
    <property type="entry name" value="SAM-dependent_MTases_sf"/>
</dbReference>
<dbReference type="InterPro" id="IPR053188">
    <property type="entry name" value="FkbM_Methyltransferase"/>
</dbReference>
<dbReference type="NCBIfam" id="TIGR01444">
    <property type="entry name" value="fkbM_fam"/>
    <property type="match status" value="1"/>
</dbReference>
<dbReference type="PANTHER" id="PTHR36973:SF4">
    <property type="entry name" value="NODULATION PROTEIN"/>
    <property type="match status" value="1"/>
</dbReference>
<name>M2A587_9BACT</name>
<dbReference type="InterPro" id="IPR006342">
    <property type="entry name" value="FkbM_mtfrase"/>
</dbReference>
<evidence type="ECO:0000256" key="1">
    <source>
        <dbReference type="SAM" id="MobiDB-lite"/>
    </source>
</evidence>
<dbReference type="SUPFAM" id="SSF53335">
    <property type="entry name" value="S-adenosyl-L-methionine-dependent methyltransferases"/>
    <property type="match status" value="1"/>
</dbReference>
<dbReference type="Pfam" id="PF05050">
    <property type="entry name" value="Methyltransf_21"/>
    <property type="match status" value="1"/>
</dbReference>
<keyword evidence="3" id="KW-0808">Transferase</keyword>
<dbReference type="Gene3D" id="3.40.50.150">
    <property type="entry name" value="Vaccinia Virus protein VP39"/>
    <property type="match status" value="1"/>
</dbReference>
<protein>
    <submittedName>
        <fullName evidence="3">FkbM family methyltransferase</fullName>
    </submittedName>
</protein>
<feature type="region of interest" description="Disordered" evidence="1">
    <location>
        <begin position="20"/>
        <end position="55"/>
    </location>
</feature>
<feature type="domain" description="Methyltransferase FkbM" evidence="2">
    <location>
        <begin position="123"/>
        <end position="285"/>
    </location>
</feature>
<evidence type="ECO:0000313" key="3">
    <source>
        <dbReference type="EMBL" id="EMB15256.1"/>
    </source>
</evidence>
<evidence type="ECO:0000259" key="2">
    <source>
        <dbReference type="Pfam" id="PF05050"/>
    </source>
</evidence>
<organism evidence="3 4">
    <name type="scientific">Rhodopirellula europaea 6C</name>
    <dbReference type="NCBI Taxonomy" id="1263867"/>
    <lineage>
        <taxon>Bacteria</taxon>
        <taxon>Pseudomonadati</taxon>
        <taxon>Planctomycetota</taxon>
        <taxon>Planctomycetia</taxon>
        <taxon>Pirellulales</taxon>
        <taxon>Pirellulaceae</taxon>
        <taxon>Rhodopirellula</taxon>
    </lineage>
</organism>
<dbReference type="PATRIC" id="fig|1263867.3.peg.4327"/>
<accession>M2A587</accession>
<sequence length="324" mass="35967">MISKCNVGITLEPTAATLETSFSPEHPPLQKPNPTAPADRSGPPPALSYSGTESVGKRLARLPKTVLHKLTGGRIAQACLNRNAIISQKMMGIGSGAGVLNSGEAAVFPLLPRQPSEPLVVFDVGSNHGQFLNLTRRSLAGTDFLIHCFEPGQKTFESLSSQETDSRVTLNNIAVGNCEESRTLFYDQYGSGMASLTKRELNHRGIQFDKSEEVSVTTIDRYCEKHGIQGIDLLKLDIEGHELDALKGADETFSRNAIRLVTFEMGGCNIDTRTFFRDFWNFFTQRNMSLHRITPSGSLIKIRRYKESHEQFRTTNFLAIRHDH</sequence>
<dbReference type="GO" id="GO:0008171">
    <property type="term" value="F:O-methyltransferase activity"/>
    <property type="evidence" value="ECO:0007669"/>
    <property type="project" value="TreeGrafter"/>
</dbReference>
<keyword evidence="3" id="KW-0489">Methyltransferase</keyword>
<dbReference type="AlphaFoldDB" id="M2A587"/>
<dbReference type="PANTHER" id="PTHR36973">
    <property type="entry name" value="SLL1456 PROTEIN-RELATED"/>
    <property type="match status" value="1"/>
</dbReference>
<comment type="caution">
    <text evidence="3">The sequence shown here is derived from an EMBL/GenBank/DDBJ whole genome shotgun (WGS) entry which is preliminary data.</text>
</comment>
<dbReference type="GO" id="GO:0032259">
    <property type="term" value="P:methylation"/>
    <property type="evidence" value="ECO:0007669"/>
    <property type="project" value="UniProtKB-KW"/>
</dbReference>
<proteinExistence type="predicted"/>
<reference evidence="3" key="2">
    <citation type="journal article" date="2013" name="Mar. Genomics">
        <title>Expression of sulfatases in Rhodopirellula baltica and the diversity of sulfatases in the genus Rhodopirellula.</title>
        <authorList>
            <person name="Wegner C.E."/>
            <person name="Richter-Heitmann T."/>
            <person name="Klindworth A."/>
            <person name="Klockow C."/>
            <person name="Richter M."/>
            <person name="Achstetter T."/>
            <person name="Glockner F.O."/>
            <person name="Harder J."/>
        </authorList>
    </citation>
    <scope>NUCLEOTIDE SEQUENCE [LARGE SCALE GENOMIC DNA]</scope>
    <source>
        <strain evidence="3">6C</strain>
    </source>
</reference>
<dbReference type="EMBL" id="ANMO01000185">
    <property type="protein sequence ID" value="EMB15256.1"/>
    <property type="molecule type" value="Genomic_DNA"/>
</dbReference>
<keyword evidence="4" id="KW-1185">Reference proteome</keyword>
<evidence type="ECO:0000313" key="4">
    <source>
        <dbReference type="Proteomes" id="UP000011529"/>
    </source>
</evidence>
<gene>
    <name evidence="3" type="ORF">RE6C_04038</name>
</gene>